<dbReference type="GeneID" id="78363526"/>
<accession>A0A227KS32</accession>
<evidence type="ECO:0000313" key="3">
    <source>
        <dbReference type="Proteomes" id="UP000214610"/>
    </source>
</evidence>
<keyword evidence="1" id="KW-0732">Signal</keyword>
<keyword evidence="3" id="KW-1185">Reference proteome</keyword>
<comment type="caution">
    <text evidence="2">The sequence shown here is derived from an EMBL/GenBank/DDBJ whole genome shotgun (WGS) entry which is preliminary data.</text>
</comment>
<dbReference type="EMBL" id="NHMP01000001">
    <property type="protein sequence ID" value="OXE51322.1"/>
    <property type="molecule type" value="Genomic_DNA"/>
</dbReference>
<reference evidence="3" key="1">
    <citation type="submission" date="2017-05" db="EMBL/GenBank/DDBJ databases">
        <title>Improved OligoMM genomes.</title>
        <authorList>
            <person name="Garzetti D."/>
        </authorList>
    </citation>
    <scope>NUCLEOTIDE SEQUENCE [LARGE SCALE GENOMIC DNA]</scope>
    <source>
        <strain evidence="3">YL45</strain>
    </source>
</reference>
<evidence type="ECO:0000256" key="1">
    <source>
        <dbReference type="SAM" id="SignalP"/>
    </source>
</evidence>
<organism evidence="2 3">
    <name type="scientific">Turicimonas muris</name>
    <dbReference type="NCBI Taxonomy" id="1796652"/>
    <lineage>
        <taxon>Bacteria</taxon>
        <taxon>Pseudomonadati</taxon>
        <taxon>Pseudomonadota</taxon>
        <taxon>Betaproteobacteria</taxon>
        <taxon>Burkholderiales</taxon>
        <taxon>Sutterellaceae</taxon>
        <taxon>Turicimonas</taxon>
    </lineage>
</organism>
<protein>
    <recommendedName>
        <fullName evidence="4">Lipoprotein</fullName>
    </recommendedName>
</protein>
<evidence type="ECO:0008006" key="4">
    <source>
        <dbReference type="Google" id="ProtNLM"/>
    </source>
</evidence>
<name>A0A227KS32_9BURK</name>
<feature type="chain" id="PRO_5011285275" description="Lipoprotein" evidence="1">
    <location>
        <begin position="23"/>
        <end position="193"/>
    </location>
</feature>
<sequence>MKVNVKALISIPFIISAAVAMTGCRTVPQNSQDMTCEDLNYLADEAVETKGVPFFLSQLQYPGDWRTCSETPEFIDWIKNESRRRIHHAGKDWGELVMLRYFAKDTHQEEYKVRAVLGECLKPKPTKEITLHFIELHPDANDKPFTVEANLTGQRPQDKAARILCGYETYPAKSKTDDMAARWKSCQIKGKPE</sequence>
<dbReference type="PROSITE" id="PS51257">
    <property type="entry name" value="PROKAR_LIPOPROTEIN"/>
    <property type="match status" value="1"/>
</dbReference>
<evidence type="ECO:0000313" key="2">
    <source>
        <dbReference type="EMBL" id="OXE51322.1"/>
    </source>
</evidence>
<gene>
    <name evidence="2" type="ORF">ADH67_03235</name>
</gene>
<dbReference type="RefSeq" id="WP_066591609.1">
    <property type="nucleotide sequence ID" value="NZ_CAJTBZ010000022.1"/>
</dbReference>
<proteinExistence type="predicted"/>
<dbReference type="AlphaFoldDB" id="A0A227KS32"/>
<feature type="signal peptide" evidence="1">
    <location>
        <begin position="1"/>
        <end position="22"/>
    </location>
</feature>
<dbReference type="Proteomes" id="UP000214610">
    <property type="component" value="Unassembled WGS sequence"/>
</dbReference>